<evidence type="ECO:0000313" key="1">
    <source>
        <dbReference type="EMBL" id="KAK9762862.1"/>
    </source>
</evidence>
<dbReference type="NCBIfam" id="TIGR00099">
    <property type="entry name" value="Cof-subfamily"/>
    <property type="match status" value="1"/>
</dbReference>
<dbReference type="CDD" id="cd07516">
    <property type="entry name" value="HAD_Pase"/>
    <property type="match status" value="1"/>
</dbReference>
<dbReference type="Gene3D" id="3.30.1240.10">
    <property type="match status" value="1"/>
</dbReference>
<dbReference type="InterPro" id="IPR036412">
    <property type="entry name" value="HAD-like_sf"/>
</dbReference>
<dbReference type="PROSITE" id="PS01228">
    <property type="entry name" value="COF_1"/>
    <property type="match status" value="1"/>
</dbReference>
<dbReference type="InterPro" id="IPR000150">
    <property type="entry name" value="Cof"/>
</dbReference>
<organism evidence="1 2">
    <name type="scientific">Basidiobolus ranarum</name>
    <dbReference type="NCBI Taxonomy" id="34480"/>
    <lineage>
        <taxon>Eukaryota</taxon>
        <taxon>Fungi</taxon>
        <taxon>Fungi incertae sedis</taxon>
        <taxon>Zoopagomycota</taxon>
        <taxon>Entomophthoromycotina</taxon>
        <taxon>Basidiobolomycetes</taxon>
        <taxon>Basidiobolales</taxon>
        <taxon>Basidiobolaceae</taxon>
        <taxon>Basidiobolus</taxon>
    </lineage>
</organism>
<evidence type="ECO:0000313" key="2">
    <source>
        <dbReference type="Proteomes" id="UP001479436"/>
    </source>
</evidence>
<dbReference type="NCBIfam" id="TIGR01484">
    <property type="entry name" value="HAD-SF-IIB"/>
    <property type="match status" value="1"/>
</dbReference>
<dbReference type="Pfam" id="PF08282">
    <property type="entry name" value="Hydrolase_3"/>
    <property type="match status" value="1"/>
</dbReference>
<accession>A0ABR2WMX1</accession>
<comment type="caution">
    <text evidence="1">The sequence shown here is derived from an EMBL/GenBank/DDBJ whole genome shotgun (WGS) entry which is preliminary data.</text>
</comment>
<dbReference type="PANTHER" id="PTHR10000">
    <property type="entry name" value="PHOSPHOSERINE PHOSPHATASE"/>
    <property type="match status" value="1"/>
</dbReference>
<dbReference type="Gene3D" id="3.40.50.1000">
    <property type="entry name" value="HAD superfamily/HAD-like"/>
    <property type="match status" value="1"/>
</dbReference>
<dbReference type="InterPro" id="IPR006379">
    <property type="entry name" value="HAD-SF_hydro_IIB"/>
</dbReference>
<dbReference type="Proteomes" id="UP001479436">
    <property type="component" value="Unassembled WGS sequence"/>
</dbReference>
<reference evidence="1 2" key="1">
    <citation type="submission" date="2023-04" db="EMBL/GenBank/DDBJ databases">
        <title>Genome of Basidiobolus ranarum AG-B5.</title>
        <authorList>
            <person name="Stajich J.E."/>
            <person name="Carter-House D."/>
            <person name="Gryganskyi A."/>
        </authorList>
    </citation>
    <scope>NUCLEOTIDE SEQUENCE [LARGE SCALE GENOMIC DNA]</scope>
    <source>
        <strain evidence="1 2">AG-B5</strain>
    </source>
</reference>
<dbReference type="InterPro" id="IPR023214">
    <property type="entry name" value="HAD_sf"/>
</dbReference>
<name>A0ABR2WMX1_9FUNG</name>
<sequence length="295" mass="32331">MPFPRSLPKLLICDVDGTLLNPSEKVSYRTSLALAKAQAAGIIIMIGSGRSPRSIQKVIDQFEGLLVPDDVICCNGALSYNPTTKLVSFPILLKSSDAKEVVQQLRRHIGEELGGRPGFACEVLSDSLSKEGTSFICDKVWEAQRKHTIYYNYTVVDSMEDFLSSEATDERVAQGVVKLLALDRDRNTTVLYESLPTELAHSEKATLTLSGPYFLEISCLGVNKGRGLEAYCNGHGIDAKDVVAFGDMLNDLEMLSWAGRGFCMGNGHPDVKKIAYRVIGTNAEDGVAKEIEDWF</sequence>
<dbReference type="SFLD" id="SFLDG01140">
    <property type="entry name" value="C2.B:_Phosphomannomutase_and_P"/>
    <property type="match status" value="1"/>
</dbReference>
<gene>
    <name evidence="1" type="ORF">K7432_010979</name>
</gene>
<proteinExistence type="predicted"/>
<dbReference type="EMBL" id="JASJQH010000804">
    <property type="protein sequence ID" value="KAK9762862.1"/>
    <property type="molecule type" value="Genomic_DNA"/>
</dbReference>
<dbReference type="SUPFAM" id="SSF56784">
    <property type="entry name" value="HAD-like"/>
    <property type="match status" value="1"/>
</dbReference>
<protein>
    <submittedName>
        <fullName evidence="1">Uncharacterized protein</fullName>
    </submittedName>
</protein>
<keyword evidence="2" id="KW-1185">Reference proteome</keyword>
<dbReference type="PANTHER" id="PTHR10000:SF8">
    <property type="entry name" value="HAD SUPERFAMILY HYDROLASE-LIKE, TYPE 3"/>
    <property type="match status" value="1"/>
</dbReference>
<dbReference type="SFLD" id="SFLDS00003">
    <property type="entry name" value="Haloacid_Dehalogenase"/>
    <property type="match status" value="1"/>
</dbReference>